<dbReference type="Pfam" id="PF00515">
    <property type="entry name" value="TPR_1"/>
    <property type="match status" value="1"/>
</dbReference>
<protein>
    <submittedName>
        <fullName evidence="4">Tetratricopeptide repeat protein</fullName>
    </submittedName>
</protein>
<dbReference type="Proteomes" id="UP000640531">
    <property type="component" value="Unassembled WGS sequence"/>
</dbReference>
<keyword evidence="2 3" id="KW-0802">TPR repeat</keyword>
<dbReference type="PANTHER" id="PTHR44858:SF1">
    <property type="entry name" value="UDP-N-ACETYLGLUCOSAMINE--PEPTIDE N-ACETYLGLUCOSAMINYLTRANSFERASE SPINDLY-RELATED"/>
    <property type="match status" value="1"/>
</dbReference>
<dbReference type="PROSITE" id="PS50293">
    <property type="entry name" value="TPR_REGION"/>
    <property type="match status" value="4"/>
</dbReference>
<dbReference type="SUPFAM" id="SSF50494">
    <property type="entry name" value="Trypsin-like serine proteases"/>
    <property type="match status" value="1"/>
</dbReference>
<dbReference type="Gene3D" id="2.40.10.10">
    <property type="entry name" value="Trypsin-like serine proteases"/>
    <property type="match status" value="2"/>
</dbReference>
<proteinExistence type="predicted"/>
<dbReference type="PROSITE" id="PS50005">
    <property type="entry name" value="TPR"/>
    <property type="match status" value="8"/>
</dbReference>
<dbReference type="InterPro" id="IPR043504">
    <property type="entry name" value="Peptidase_S1_PA_chymotrypsin"/>
</dbReference>
<feature type="repeat" description="TPR" evidence="3">
    <location>
        <begin position="485"/>
        <end position="518"/>
    </location>
</feature>
<dbReference type="SMART" id="SM00028">
    <property type="entry name" value="TPR"/>
    <property type="match status" value="8"/>
</dbReference>
<dbReference type="PANTHER" id="PTHR44858">
    <property type="entry name" value="TETRATRICOPEPTIDE REPEAT PROTEIN 6"/>
    <property type="match status" value="1"/>
</dbReference>
<comment type="caution">
    <text evidence="4">The sequence shown here is derived from an EMBL/GenBank/DDBJ whole genome shotgun (WGS) entry which is preliminary data.</text>
</comment>
<keyword evidence="5" id="KW-1185">Reference proteome</keyword>
<feature type="repeat" description="TPR" evidence="3">
    <location>
        <begin position="349"/>
        <end position="382"/>
    </location>
</feature>
<dbReference type="InterPro" id="IPR009003">
    <property type="entry name" value="Peptidase_S1_PA"/>
</dbReference>
<dbReference type="Pfam" id="PF13365">
    <property type="entry name" value="Trypsin_2"/>
    <property type="match status" value="1"/>
</dbReference>
<keyword evidence="1" id="KW-0677">Repeat</keyword>
<organism evidence="4 5">
    <name type="scientific">Anabaena lutea FACHB-196</name>
    <dbReference type="NCBI Taxonomy" id="2692881"/>
    <lineage>
        <taxon>Bacteria</taxon>
        <taxon>Bacillati</taxon>
        <taxon>Cyanobacteriota</taxon>
        <taxon>Cyanophyceae</taxon>
        <taxon>Nostocales</taxon>
        <taxon>Nostocaceae</taxon>
        <taxon>Anabaena</taxon>
    </lineage>
</organism>
<evidence type="ECO:0000313" key="5">
    <source>
        <dbReference type="Proteomes" id="UP000640531"/>
    </source>
</evidence>
<feature type="repeat" description="TPR" evidence="3">
    <location>
        <begin position="247"/>
        <end position="280"/>
    </location>
</feature>
<feature type="repeat" description="TPR" evidence="3">
    <location>
        <begin position="281"/>
        <end position="314"/>
    </location>
</feature>
<name>A0ABR8FK82_9NOST</name>
<dbReference type="InterPro" id="IPR019734">
    <property type="entry name" value="TPR_rpt"/>
</dbReference>
<dbReference type="RefSeq" id="WP_190717718.1">
    <property type="nucleotide sequence ID" value="NZ_JACJST010000022.1"/>
</dbReference>
<accession>A0ABR8FK82</accession>
<dbReference type="InterPro" id="IPR011990">
    <property type="entry name" value="TPR-like_helical_dom_sf"/>
</dbReference>
<feature type="repeat" description="TPR" evidence="3">
    <location>
        <begin position="417"/>
        <end position="450"/>
    </location>
</feature>
<evidence type="ECO:0000313" key="4">
    <source>
        <dbReference type="EMBL" id="MBD2570194.1"/>
    </source>
</evidence>
<feature type="repeat" description="TPR" evidence="3">
    <location>
        <begin position="383"/>
        <end position="416"/>
    </location>
</feature>
<gene>
    <name evidence="4" type="ORF">H6G59_20300</name>
</gene>
<feature type="repeat" description="TPR" evidence="3">
    <location>
        <begin position="451"/>
        <end position="484"/>
    </location>
</feature>
<dbReference type="EMBL" id="JACJST010000022">
    <property type="protein sequence ID" value="MBD2570194.1"/>
    <property type="molecule type" value="Genomic_DNA"/>
</dbReference>
<dbReference type="Pfam" id="PF13181">
    <property type="entry name" value="TPR_8"/>
    <property type="match status" value="1"/>
</dbReference>
<evidence type="ECO:0000256" key="3">
    <source>
        <dbReference type="PROSITE-ProRule" id="PRU00339"/>
    </source>
</evidence>
<evidence type="ECO:0000256" key="1">
    <source>
        <dbReference type="ARBA" id="ARBA00022737"/>
    </source>
</evidence>
<dbReference type="InterPro" id="IPR050498">
    <property type="entry name" value="Ycf3"/>
</dbReference>
<feature type="repeat" description="TPR" evidence="3">
    <location>
        <begin position="315"/>
        <end position="348"/>
    </location>
</feature>
<sequence length="536" mass="58986">MHYKYTLPTLFILTSLTLTQPATGQGLSCSKEIDVIAEKITVLIDNGKYNGSGTLIKKDGNTYTVLTAFHNFRDQNLRYTIFTPDGQRYPINVQNIKPLGTAVDLTMVQFSSNRSYQVAKFGNSDVVQRRDNVYVGGFRPQTGSIPIPLYDCFNGEVSANAKQVTVDGGYNLVYTNQTLRGMSGGPVLNQQGELIGIHGRGDEFENRNLNRYAGIPINTFIRLSTGVTAKPRGGGADDDLDLVLGSADDYFALGLDKQKKGDKQGAIVAYNEAIKINPNYAEAYYNRGNARSDLGDKQGAIADYNQAININPNDAQAYYNRGVVRSALGDNQGAIADYSQAININPNDAIAHYNRGLARDDLGDKQGAIADFNQAIKINPNYAKAYSNRGVFRDDLGDKQGAITDYNQAIKINPNYADAYINRGTVRSDLGDKQGAIADFNQAIKLNPNFALAYYNRGTVRRQLGDNQGAIADYNQAIKINPNYANAYYNRGNAYSQLGNTFQAISDFQQSAKLSQQQGKNEDYQDALNRIRQLQQ</sequence>
<dbReference type="Gene3D" id="1.25.40.10">
    <property type="entry name" value="Tetratricopeptide repeat domain"/>
    <property type="match status" value="3"/>
</dbReference>
<evidence type="ECO:0000256" key="2">
    <source>
        <dbReference type="ARBA" id="ARBA00022803"/>
    </source>
</evidence>
<dbReference type="SUPFAM" id="SSF48452">
    <property type="entry name" value="TPR-like"/>
    <property type="match status" value="1"/>
</dbReference>
<reference evidence="4 5" key="1">
    <citation type="journal article" date="2020" name="ISME J.">
        <title>Comparative genomics reveals insights into cyanobacterial evolution and habitat adaptation.</title>
        <authorList>
            <person name="Chen M.Y."/>
            <person name="Teng W.K."/>
            <person name="Zhao L."/>
            <person name="Hu C.X."/>
            <person name="Zhou Y.K."/>
            <person name="Han B.P."/>
            <person name="Song L.R."/>
            <person name="Shu W.S."/>
        </authorList>
    </citation>
    <scope>NUCLEOTIDE SEQUENCE [LARGE SCALE GENOMIC DNA]</scope>
    <source>
        <strain evidence="4 5">FACHB-196</strain>
    </source>
</reference>
<dbReference type="Pfam" id="PF13414">
    <property type="entry name" value="TPR_11"/>
    <property type="match status" value="3"/>
</dbReference>